<comment type="caution">
    <text evidence="5">The sequence shown here is derived from an EMBL/GenBank/DDBJ whole genome shotgun (WGS) entry which is preliminary data.</text>
</comment>
<dbReference type="Pfam" id="PF01037">
    <property type="entry name" value="AsnC_trans_reg"/>
    <property type="match status" value="1"/>
</dbReference>
<evidence type="ECO:0000256" key="1">
    <source>
        <dbReference type="ARBA" id="ARBA00023015"/>
    </source>
</evidence>
<dbReference type="RefSeq" id="WP_320422269.1">
    <property type="nucleotide sequence ID" value="NZ_JAXCLA010000002.1"/>
</dbReference>
<reference evidence="5 6" key="1">
    <citation type="submission" date="2023-11" db="EMBL/GenBank/DDBJ databases">
        <title>Paucibacter sp. nov., isolated from fresh soil in Korea.</title>
        <authorList>
            <person name="Le N.T.T."/>
        </authorList>
    </citation>
    <scope>NUCLEOTIDE SEQUENCE [LARGE SCALE GENOMIC DNA]</scope>
    <source>
        <strain evidence="5 6">R3-3</strain>
    </source>
</reference>
<name>A0ABU5DDL6_9BURK</name>
<dbReference type="EMBL" id="JAXCLA010000002">
    <property type="protein sequence ID" value="MDY0744381.1"/>
    <property type="molecule type" value="Genomic_DNA"/>
</dbReference>
<dbReference type="Gene3D" id="1.10.10.10">
    <property type="entry name" value="Winged helix-like DNA-binding domain superfamily/Winged helix DNA-binding domain"/>
    <property type="match status" value="1"/>
</dbReference>
<dbReference type="InterPro" id="IPR036388">
    <property type="entry name" value="WH-like_DNA-bd_sf"/>
</dbReference>
<dbReference type="InterPro" id="IPR019888">
    <property type="entry name" value="Tscrpt_reg_AsnC-like"/>
</dbReference>
<dbReference type="PROSITE" id="PS50956">
    <property type="entry name" value="HTH_ASNC_2"/>
    <property type="match status" value="1"/>
</dbReference>
<gene>
    <name evidence="5" type="ORF">SNE35_07680</name>
</gene>
<dbReference type="CDD" id="cd00090">
    <property type="entry name" value="HTH_ARSR"/>
    <property type="match status" value="1"/>
</dbReference>
<dbReference type="PANTHER" id="PTHR30154">
    <property type="entry name" value="LEUCINE-RESPONSIVE REGULATORY PROTEIN"/>
    <property type="match status" value="1"/>
</dbReference>
<accession>A0ABU5DDL6</accession>
<sequence>MENERFDRATRGILEALQADGRQSTQQLAEKVGLSATPVWRRVKELEDSGVVRRYVALADREKLGLSICVLANVSLVRHTEGAVEAFERLVGASREIIECHATTGEADYVVKIVVADMKAYDQFLQQQVFKLPGVASVRSNVVLREVKYETALPVP</sequence>
<keyword evidence="3" id="KW-0804">Transcription</keyword>
<evidence type="ECO:0000256" key="3">
    <source>
        <dbReference type="ARBA" id="ARBA00023163"/>
    </source>
</evidence>
<dbReference type="SUPFAM" id="SSF54909">
    <property type="entry name" value="Dimeric alpha+beta barrel"/>
    <property type="match status" value="1"/>
</dbReference>
<dbReference type="InterPro" id="IPR011008">
    <property type="entry name" value="Dimeric_a/b-barrel"/>
</dbReference>
<dbReference type="PROSITE" id="PS00519">
    <property type="entry name" value="HTH_ASNC_1"/>
    <property type="match status" value="1"/>
</dbReference>
<dbReference type="InterPro" id="IPR011991">
    <property type="entry name" value="ArsR-like_HTH"/>
</dbReference>
<evidence type="ECO:0000256" key="2">
    <source>
        <dbReference type="ARBA" id="ARBA00023125"/>
    </source>
</evidence>
<evidence type="ECO:0000313" key="5">
    <source>
        <dbReference type="EMBL" id="MDY0744381.1"/>
    </source>
</evidence>
<protein>
    <submittedName>
        <fullName evidence="5">Lrp/AsnC family transcriptional regulator</fullName>
    </submittedName>
</protein>
<dbReference type="InterPro" id="IPR000485">
    <property type="entry name" value="AsnC-type_HTH_dom"/>
</dbReference>
<dbReference type="SUPFAM" id="SSF46785">
    <property type="entry name" value="Winged helix' DNA-binding domain"/>
    <property type="match status" value="1"/>
</dbReference>
<evidence type="ECO:0000259" key="4">
    <source>
        <dbReference type="PROSITE" id="PS50956"/>
    </source>
</evidence>
<dbReference type="InterPro" id="IPR019887">
    <property type="entry name" value="Tscrpt_reg_AsnC/Lrp_C"/>
</dbReference>
<keyword evidence="1" id="KW-0805">Transcription regulation</keyword>
<keyword evidence="2" id="KW-0238">DNA-binding</keyword>
<organism evidence="5 6">
    <name type="scientific">Roseateles agri</name>
    <dbReference type="NCBI Taxonomy" id="3098619"/>
    <lineage>
        <taxon>Bacteria</taxon>
        <taxon>Pseudomonadati</taxon>
        <taxon>Pseudomonadota</taxon>
        <taxon>Betaproteobacteria</taxon>
        <taxon>Burkholderiales</taxon>
        <taxon>Sphaerotilaceae</taxon>
        <taxon>Roseateles</taxon>
    </lineage>
</organism>
<dbReference type="PANTHER" id="PTHR30154:SF34">
    <property type="entry name" value="TRANSCRIPTIONAL REGULATOR AZLB"/>
    <property type="match status" value="1"/>
</dbReference>
<evidence type="ECO:0000313" key="6">
    <source>
        <dbReference type="Proteomes" id="UP001285263"/>
    </source>
</evidence>
<proteinExistence type="predicted"/>
<dbReference type="SMART" id="SM00344">
    <property type="entry name" value="HTH_ASNC"/>
    <property type="match status" value="1"/>
</dbReference>
<dbReference type="PRINTS" id="PR00033">
    <property type="entry name" value="HTHASNC"/>
</dbReference>
<keyword evidence="6" id="KW-1185">Reference proteome</keyword>
<dbReference type="InterPro" id="IPR036390">
    <property type="entry name" value="WH_DNA-bd_sf"/>
</dbReference>
<dbReference type="Proteomes" id="UP001285263">
    <property type="component" value="Unassembled WGS sequence"/>
</dbReference>
<dbReference type="InterPro" id="IPR019885">
    <property type="entry name" value="Tscrpt_reg_HTH_AsnC-type_CS"/>
</dbReference>
<feature type="domain" description="HTH asnC-type" evidence="4">
    <location>
        <begin position="11"/>
        <end position="67"/>
    </location>
</feature>
<dbReference type="Gene3D" id="3.30.70.920">
    <property type="match status" value="1"/>
</dbReference>
<dbReference type="Pfam" id="PF13412">
    <property type="entry name" value="HTH_24"/>
    <property type="match status" value="1"/>
</dbReference>